<gene>
    <name evidence="1" type="ORF">LCGC14_0450770</name>
</gene>
<dbReference type="AlphaFoldDB" id="A0A0F9V4J0"/>
<comment type="caution">
    <text evidence="1">The sequence shown here is derived from an EMBL/GenBank/DDBJ whole genome shotgun (WGS) entry which is preliminary data.</text>
</comment>
<sequence>MPHLEGRPAEIATARQASDPSRFAAQGLMRFATPAIERGVAETERANLIRGQQLIPLSVAQKEVFRPLILRGLILNNQQRQGVGLTPKTSEQLETSVESILSRATQGDAELWDRAFARLQGQQRNVLEERAQVARAQPRPAEPEDTFKLLNEAEDQIIQRRKAAGTKAVSDPALRAEAILDLTEKSGP</sequence>
<feature type="non-terminal residue" evidence="1">
    <location>
        <position position="188"/>
    </location>
</feature>
<name>A0A0F9V4J0_9ZZZZ</name>
<reference evidence="1" key="1">
    <citation type="journal article" date="2015" name="Nature">
        <title>Complex archaea that bridge the gap between prokaryotes and eukaryotes.</title>
        <authorList>
            <person name="Spang A."/>
            <person name="Saw J.H."/>
            <person name="Jorgensen S.L."/>
            <person name="Zaremba-Niedzwiedzka K."/>
            <person name="Martijn J."/>
            <person name="Lind A.E."/>
            <person name="van Eijk R."/>
            <person name="Schleper C."/>
            <person name="Guy L."/>
            <person name="Ettema T.J."/>
        </authorList>
    </citation>
    <scope>NUCLEOTIDE SEQUENCE</scope>
</reference>
<protein>
    <submittedName>
        <fullName evidence="1">Uncharacterized protein</fullName>
    </submittedName>
</protein>
<accession>A0A0F9V4J0</accession>
<evidence type="ECO:0000313" key="1">
    <source>
        <dbReference type="EMBL" id="KKN68441.1"/>
    </source>
</evidence>
<dbReference type="EMBL" id="LAZR01000448">
    <property type="protein sequence ID" value="KKN68441.1"/>
    <property type="molecule type" value="Genomic_DNA"/>
</dbReference>
<proteinExistence type="predicted"/>
<organism evidence="1">
    <name type="scientific">marine sediment metagenome</name>
    <dbReference type="NCBI Taxonomy" id="412755"/>
    <lineage>
        <taxon>unclassified sequences</taxon>
        <taxon>metagenomes</taxon>
        <taxon>ecological metagenomes</taxon>
    </lineage>
</organism>